<feature type="compositionally biased region" description="Basic residues" evidence="1">
    <location>
        <begin position="146"/>
        <end position="158"/>
    </location>
</feature>
<gene>
    <name evidence="2" type="ORF">V6N11_002130</name>
</gene>
<dbReference type="Proteomes" id="UP001396334">
    <property type="component" value="Unassembled WGS sequence"/>
</dbReference>
<comment type="caution">
    <text evidence="2">The sequence shown here is derived from an EMBL/GenBank/DDBJ whole genome shotgun (WGS) entry which is preliminary data.</text>
</comment>
<feature type="compositionally biased region" description="Polar residues" evidence="1">
    <location>
        <begin position="46"/>
        <end position="57"/>
    </location>
</feature>
<feature type="region of interest" description="Disordered" evidence="1">
    <location>
        <begin position="1"/>
        <end position="174"/>
    </location>
</feature>
<feature type="compositionally biased region" description="Basic residues" evidence="1">
    <location>
        <begin position="1"/>
        <end position="10"/>
    </location>
</feature>
<accession>A0ABR2QUQ1</accession>
<feature type="compositionally biased region" description="Polar residues" evidence="1">
    <location>
        <begin position="122"/>
        <end position="131"/>
    </location>
</feature>
<evidence type="ECO:0000313" key="3">
    <source>
        <dbReference type="Proteomes" id="UP001396334"/>
    </source>
</evidence>
<organism evidence="2 3">
    <name type="scientific">Hibiscus sabdariffa</name>
    <name type="common">roselle</name>
    <dbReference type="NCBI Taxonomy" id="183260"/>
    <lineage>
        <taxon>Eukaryota</taxon>
        <taxon>Viridiplantae</taxon>
        <taxon>Streptophyta</taxon>
        <taxon>Embryophyta</taxon>
        <taxon>Tracheophyta</taxon>
        <taxon>Spermatophyta</taxon>
        <taxon>Magnoliopsida</taxon>
        <taxon>eudicotyledons</taxon>
        <taxon>Gunneridae</taxon>
        <taxon>Pentapetalae</taxon>
        <taxon>rosids</taxon>
        <taxon>malvids</taxon>
        <taxon>Malvales</taxon>
        <taxon>Malvaceae</taxon>
        <taxon>Malvoideae</taxon>
        <taxon>Hibiscus</taxon>
    </lineage>
</organism>
<evidence type="ECO:0000313" key="2">
    <source>
        <dbReference type="EMBL" id="KAK9004328.1"/>
    </source>
</evidence>
<feature type="compositionally biased region" description="Basic residues" evidence="1">
    <location>
        <begin position="77"/>
        <end position="87"/>
    </location>
</feature>
<proteinExistence type="predicted"/>
<reference evidence="2 3" key="1">
    <citation type="journal article" date="2024" name="G3 (Bethesda)">
        <title>Genome assembly of Hibiscus sabdariffa L. provides insights into metabolisms of medicinal natural products.</title>
        <authorList>
            <person name="Kim T."/>
        </authorList>
    </citation>
    <scope>NUCLEOTIDE SEQUENCE [LARGE SCALE GENOMIC DNA]</scope>
    <source>
        <strain evidence="2">TK-2024</strain>
        <tissue evidence="2">Old leaves</tissue>
    </source>
</reference>
<keyword evidence="3" id="KW-1185">Reference proteome</keyword>
<feature type="compositionally biased region" description="Basic and acidic residues" evidence="1">
    <location>
        <begin position="159"/>
        <end position="174"/>
    </location>
</feature>
<protein>
    <submittedName>
        <fullName evidence="2">Uncharacterized protein</fullName>
    </submittedName>
</protein>
<name>A0ABR2QUQ1_9ROSI</name>
<dbReference type="EMBL" id="JBBPBN010000031">
    <property type="protein sequence ID" value="KAK9004328.1"/>
    <property type="molecule type" value="Genomic_DNA"/>
</dbReference>
<evidence type="ECO:0000256" key="1">
    <source>
        <dbReference type="SAM" id="MobiDB-lite"/>
    </source>
</evidence>
<sequence length="174" mass="19863">MRREEKRKRFHEALLKTLYPSPSQPESEEEEEKKQVITSERALNVGLQNSESKSSSPKTDDEDEGRQAEPETQKLSRSQRKRLRKRKLKEDASRRGNIIGPLLPSSRFDGAGGPLQVEPQGVRQNARQEQAASRDKPDDEQANCSSKKKLKQRRIAKRMAKEGLESNKSEHSDT</sequence>
<feature type="compositionally biased region" description="Basic and acidic residues" evidence="1">
    <location>
        <begin position="65"/>
        <end position="74"/>
    </location>
</feature>